<proteinExistence type="predicted"/>
<feature type="transmembrane region" description="Helical" evidence="2">
    <location>
        <begin position="171"/>
        <end position="189"/>
    </location>
</feature>
<evidence type="ECO:0000256" key="2">
    <source>
        <dbReference type="SAM" id="Phobius"/>
    </source>
</evidence>
<keyword evidence="2" id="KW-0812">Transmembrane</keyword>
<feature type="coiled-coil region" evidence="1">
    <location>
        <begin position="65"/>
        <end position="92"/>
    </location>
</feature>
<comment type="caution">
    <text evidence="3">The sequence shown here is derived from an EMBL/GenBank/DDBJ whole genome shotgun (WGS) entry which is preliminary data.</text>
</comment>
<organism evidence="3 4">
    <name type="scientific">Paramecium sonneborni</name>
    <dbReference type="NCBI Taxonomy" id="65129"/>
    <lineage>
        <taxon>Eukaryota</taxon>
        <taxon>Sar</taxon>
        <taxon>Alveolata</taxon>
        <taxon>Ciliophora</taxon>
        <taxon>Intramacronucleata</taxon>
        <taxon>Oligohymenophorea</taxon>
        <taxon>Peniculida</taxon>
        <taxon>Parameciidae</taxon>
        <taxon>Paramecium</taxon>
    </lineage>
</organism>
<dbReference type="Proteomes" id="UP000692954">
    <property type="component" value="Unassembled WGS sequence"/>
</dbReference>
<evidence type="ECO:0000313" key="4">
    <source>
        <dbReference type="Proteomes" id="UP000692954"/>
    </source>
</evidence>
<accession>A0A8S1Q6T4</accession>
<sequence>MQDVKGNNEFIQNEQEFKFISEQVKQQLRKGEQSTDEFYKKNVDDLRRCIKMMETEASMTSNNTKKILQNKILQYKKQLDVLEEYINELLIKQKKTDNLKGDLFENDLIIEEIDRLTQDTEQIALNVDQKMNLGTHSLQQSKFKKQDLMSNLKKSDVAIQLMNFKISCDKASLFIIILLLGIIDIFVIYKKYL</sequence>
<dbReference type="AlphaFoldDB" id="A0A8S1Q6T4"/>
<protein>
    <submittedName>
        <fullName evidence="3">Uncharacterized protein</fullName>
    </submittedName>
</protein>
<gene>
    <name evidence="3" type="ORF">PSON_ATCC_30995.1.T0960204</name>
</gene>
<evidence type="ECO:0000313" key="3">
    <source>
        <dbReference type="EMBL" id="CAD8110837.1"/>
    </source>
</evidence>
<keyword evidence="2" id="KW-0472">Membrane</keyword>
<keyword evidence="2" id="KW-1133">Transmembrane helix</keyword>
<evidence type="ECO:0000256" key="1">
    <source>
        <dbReference type="SAM" id="Coils"/>
    </source>
</evidence>
<name>A0A8S1Q6T4_9CILI</name>
<dbReference type="EMBL" id="CAJJDN010000096">
    <property type="protein sequence ID" value="CAD8110837.1"/>
    <property type="molecule type" value="Genomic_DNA"/>
</dbReference>
<keyword evidence="1" id="KW-0175">Coiled coil</keyword>
<dbReference type="OrthoDB" id="299583at2759"/>
<reference evidence="3" key="1">
    <citation type="submission" date="2021-01" db="EMBL/GenBank/DDBJ databases">
        <authorList>
            <consortium name="Genoscope - CEA"/>
            <person name="William W."/>
        </authorList>
    </citation>
    <scope>NUCLEOTIDE SEQUENCE</scope>
</reference>
<keyword evidence="4" id="KW-1185">Reference proteome</keyword>